<protein>
    <recommendedName>
        <fullName evidence="3">CDT1 Geminin-binding domain-containing protein</fullName>
    </recommendedName>
</protein>
<dbReference type="GO" id="GO:0070182">
    <property type="term" value="F:DNA polymerase binding"/>
    <property type="evidence" value="ECO:0007669"/>
    <property type="project" value="TreeGrafter"/>
</dbReference>
<dbReference type="InterPro" id="IPR014939">
    <property type="entry name" value="CDT1_Gemini-bd-like"/>
</dbReference>
<dbReference type="EMBL" id="JAIWQS010000011">
    <property type="protein sequence ID" value="KAJ8749915.1"/>
    <property type="molecule type" value="Genomic_DNA"/>
</dbReference>
<gene>
    <name evidence="4" type="ORF">K2173_013830</name>
</gene>
<dbReference type="GO" id="GO:0000076">
    <property type="term" value="P:DNA replication checkpoint signaling"/>
    <property type="evidence" value="ECO:0007669"/>
    <property type="project" value="TreeGrafter"/>
</dbReference>
<feature type="domain" description="CDT1 Geminin-binding" evidence="3">
    <location>
        <begin position="57"/>
        <end position="184"/>
    </location>
</feature>
<dbReference type="InterPro" id="IPR036390">
    <property type="entry name" value="WH_DNA-bd_sf"/>
</dbReference>
<dbReference type="Proteomes" id="UP001159364">
    <property type="component" value="Linkage Group LG11"/>
</dbReference>
<dbReference type="InterPro" id="IPR032054">
    <property type="entry name" value="Cdt1_C"/>
</dbReference>
<dbReference type="AlphaFoldDB" id="A0AAV8SD00"/>
<sequence>MDRKKCEDSTHMLDFKYQKPEILDNSNSEASFAAQTPEKTNQTLVGKLKDGQVEFLQRCKEMEELFDAMTCSLRLLGLRKKLPTFHNVFTQVEVLTKRKFSYRHLAQLKFILPEAIQVDKILVHDMKTLCMTEDVTIILLFDVVQGHHEHSDFIALREVLSTKLINHFTQHPEACDIPEAILPELLKLNKYPALVETAGNLPEAGFPQPFKQISQTVVPEEVLPDSYLKCPPDTVTSELLTKSFHLNPSFRRHFSQKDINAEKDKTELLPSSLPLSPTKFSNLDDEDSKAVSTIESGGLNAKLYSDTDVDITLKQAKGSYGTSTKSASLDSIPVHPVSPQCCPSSMHSPSLQSKVAVSANSLIIETPAQSTPKRAMPNSEGKHEAMASQKHSSIHKPAKRTLNFSCLKDDDDSEGNKLLHHDTPMTPGGSSSWLQKVEESLGWITKDQNMSRSNSTDGQISGCLPDLVSLVHHIFQSVNYSPITKEELVYKITINSLDYVETREVEEQIEILEQLVPDWICRKLAPGGDALYNIKTMMDLDSIQARLASR</sequence>
<proteinExistence type="inferred from homology"/>
<evidence type="ECO:0000313" key="5">
    <source>
        <dbReference type="Proteomes" id="UP001159364"/>
    </source>
</evidence>
<evidence type="ECO:0000259" key="3">
    <source>
        <dbReference type="SMART" id="SM01075"/>
    </source>
</evidence>
<accession>A0AAV8SD00</accession>
<dbReference type="PANTHER" id="PTHR28637:SF13">
    <property type="entry name" value="EXPRESSED PROTEIN"/>
    <property type="match status" value="1"/>
</dbReference>
<dbReference type="PANTHER" id="PTHR28637">
    <property type="entry name" value="DNA REPLICATION FACTOR CDT1"/>
    <property type="match status" value="1"/>
</dbReference>
<keyword evidence="2" id="KW-0131">Cell cycle</keyword>
<dbReference type="GO" id="GO:0030174">
    <property type="term" value="P:regulation of DNA-templated DNA replication initiation"/>
    <property type="evidence" value="ECO:0007669"/>
    <property type="project" value="InterPro"/>
</dbReference>
<dbReference type="InterPro" id="IPR038090">
    <property type="entry name" value="Cdt1_C_WH_dom_sf"/>
</dbReference>
<keyword evidence="5" id="KW-1185">Reference proteome</keyword>
<dbReference type="Pfam" id="PF08839">
    <property type="entry name" value="CDT1"/>
    <property type="match status" value="1"/>
</dbReference>
<dbReference type="Pfam" id="PF16679">
    <property type="entry name" value="CDT1_C"/>
    <property type="match status" value="1"/>
</dbReference>
<organism evidence="4 5">
    <name type="scientific">Erythroxylum novogranatense</name>
    <dbReference type="NCBI Taxonomy" id="1862640"/>
    <lineage>
        <taxon>Eukaryota</taxon>
        <taxon>Viridiplantae</taxon>
        <taxon>Streptophyta</taxon>
        <taxon>Embryophyta</taxon>
        <taxon>Tracheophyta</taxon>
        <taxon>Spermatophyta</taxon>
        <taxon>Magnoliopsida</taxon>
        <taxon>eudicotyledons</taxon>
        <taxon>Gunneridae</taxon>
        <taxon>Pentapetalae</taxon>
        <taxon>rosids</taxon>
        <taxon>fabids</taxon>
        <taxon>Malpighiales</taxon>
        <taxon>Erythroxylaceae</taxon>
        <taxon>Erythroxylum</taxon>
    </lineage>
</organism>
<dbReference type="GO" id="GO:0071163">
    <property type="term" value="P:DNA replication preinitiation complex assembly"/>
    <property type="evidence" value="ECO:0007669"/>
    <property type="project" value="InterPro"/>
</dbReference>
<evidence type="ECO:0000256" key="1">
    <source>
        <dbReference type="ARBA" id="ARBA00008356"/>
    </source>
</evidence>
<comment type="caution">
    <text evidence="4">The sequence shown here is derived from an EMBL/GenBank/DDBJ whole genome shotgun (WGS) entry which is preliminary data.</text>
</comment>
<name>A0AAV8SD00_9ROSI</name>
<evidence type="ECO:0000313" key="4">
    <source>
        <dbReference type="EMBL" id="KAJ8749915.1"/>
    </source>
</evidence>
<dbReference type="GO" id="GO:0005634">
    <property type="term" value="C:nucleus"/>
    <property type="evidence" value="ECO:0007669"/>
    <property type="project" value="TreeGrafter"/>
</dbReference>
<dbReference type="SMART" id="SM01075">
    <property type="entry name" value="CDT1"/>
    <property type="match status" value="1"/>
</dbReference>
<dbReference type="InterPro" id="IPR045173">
    <property type="entry name" value="Cdt1"/>
</dbReference>
<dbReference type="GO" id="GO:0003677">
    <property type="term" value="F:DNA binding"/>
    <property type="evidence" value="ECO:0007669"/>
    <property type="project" value="InterPro"/>
</dbReference>
<reference evidence="4 5" key="1">
    <citation type="submission" date="2021-09" db="EMBL/GenBank/DDBJ databases">
        <title>Genomic insights and catalytic innovation underlie evolution of tropane alkaloids biosynthesis.</title>
        <authorList>
            <person name="Wang Y.-J."/>
            <person name="Tian T."/>
            <person name="Huang J.-P."/>
            <person name="Huang S.-X."/>
        </authorList>
    </citation>
    <scope>NUCLEOTIDE SEQUENCE [LARGE SCALE GENOMIC DNA]</scope>
    <source>
        <strain evidence="4">KIB-2018</strain>
        <tissue evidence="4">Leaf</tissue>
    </source>
</reference>
<dbReference type="GO" id="GO:0000278">
    <property type="term" value="P:mitotic cell cycle"/>
    <property type="evidence" value="ECO:0007669"/>
    <property type="project" value="TreeGrafter"/>
</dbReference>
<evidence type="ECO:0000256" key="2">
    <source>
        <dbReference type="ARBA" id="ARBA00023306"/>
    </source>
</evidence>
<comment type="similarity">
    <text evidence="1">Belongs to the Cdt1 family.</text>
</comment>
<dbReference type="Gene3D" id="1.10.10.1420">
    <property type="entry name" value="DNA replication factor Cdt1, C-terminal WH domain"/>
    <property type="match status" value="1"/>
</dbReference>
<dbReference type="SUPFAM" id="SSF46785">
    <property type="entry name" value="Winged helix' DNA-binding domain"/>
    <property type="match status" value="1"/>
</dbReference>